<organism evidence="1 2">
    <name type="scientific">Armillaria tabescens</name>
    <name type="common">Ringless honey mushroom</name>
    <name type="synonym">Agaricus tabescens</name>
    <dbReference type="NCBI Taxonomy" id="1929756"/>
    <lineage>
        <taxon>Eukaryota</taxon>
        <taxon>Fungi</taxon>
        <taxon>Dikarya</taxon>
        <taxon>Basidiomycota</taxon>
        <taxon>Agaricomycotina</taxon>
        <taxon>Agaricomycetes</taxon>
        <taxon>Agaricomycetidae</taxon>
        <taxon>Agaricales</taxon>
        <taxon>Marasmiineae</taxon>
        <taxon>Physalacriaceae</taxon>
        <taxon>Desarmillaria</taxon>
    </lineage>
</organism>
<dbReference type="EMBL" id="JAUEPS010000008">
    <property type="protein sequence ID" value="KAK0462920.1"/>
    <property type="molecule type" value="Genomic_DNA"/>
</dbReference>
<dbReference type="RefSeq" id="XP_060334386.1">
    <property type="nucleotide sequence ID" value="XM_060476908.1"/>
</dbReference>
<comment type="caution">
    <text evidence="1">The sequence shown here is derived from an EMBL/GenBank/DDBJ whole genome shotgun (WGS) entry which is preliminary data.</text>
</comment>
<dbReference type="AlphaFoldDB" id="A0AA39NC66"/>
<evidence type="ECO:0000313" key="1">
    <source>
        <dbReference type="EMBL" id="KAK0462920.1"/>
    </source>
</evidence>
<dbReference type="Proteomes" id="UP001175211">
    <property type="component" value="Unassembled WGS sequence"/>
</dbReference>
<name>A0AA39NC66_ARMTA</name>
<proteinExistence type="predicted"/>
<gene>
    <name evidence="1" type="ORF">EV420DRAFT_1639009</name>
</gene>
<protein>
    <submittedName>
        <fullName evidence="1">Uncharacterized protein</fullName>
    </submittedName>
</protein>
<sequence>MLWKLRSSESLTVMLEDMSDLLKLEYKNTFMLHYEHWGSILAENRADMKRVLDAKRASIDPLLMRNAQIIGCQVAKYGTSSRSLGVVIIFDYDKIIALDFKPGRHSTVYDNKENPVKFLFCDEKGTFWTFRKLLLAVFIYCCRKEGIIGPKGKPSQTFSVFP</sequence>
<accession>A0AA39NC66</accession>
<evidence type="ECO:0000313" key="2">
    <source>
        <dbReference type="Proteomes" id="UP001175211"/>
    </source>
</evidence>
<reference evidence="1" key="1">
    <citation type="submission" date="2023-06" db="EMBL/GenBank/DDBJ databases">
        <authorList>
            <consortium name="Lawrence Berkeley National Laboratory"/>
            <person name="Ahrendt S."/>
            <person name="Sahu N."/>
            <person name="Indic B."/>
            <person name="Wong-Bajracharya J."/>
            <person name="Merenyi Z."/>
            <person name="Ke H.-M."/>
            <person name="Monk M."/>
            <person name="Kocsube S."/>
            <person name="Drula E."/>
            <person name="Lipzen A."/>
            <person name="Balint B."/>
            <person name="Henrissat B."/>
            <person name="Andreopoulos B."/>
            <person name="Martin F.M."/>
            <person name="Harder C.B."/>
            <person name="Rigling D."/>
            <person name="Ford K.L."/>
            <person name="Foster G.D."/>
            <person name="Pangilinan J."/>
            <person name="Papanicolaou A."/>
            <person name="Barry K."/>
            <person name="LaButti K."/>
            <person name="Viragh M."/>
            <person name="Koriabine M."/>
            <person name="Yan M."/>
            <person name="Riley R."/>
            <person name="Champramary S."/>
            <person name="Plett K.L."/>
            <person name="Tsai I.J."/>
            <person name="Slot J."/>
            <person name="Sipos G."/>
            <person name="Plett J."/>
            <person name="Nagy L.G."/>
            <person name="Grigoriev I.V."/>
        </authorList>
    </citation>
    <scope>NUCLEOTIDE SEQUENCE</scope>
    <source>
        <strain evidence="1">CCBAS 213</strain>
    </source>
</reference>
<keyword evidence="2" id="KW-1185">Reference proteome</keyword>
<dbReference type="GeneID" id="85360456"/>